<name>A0AAD9IK32_PROWI</name>
<dbReference type="PANTHER" id="PTHR46761">
    <property type="entry name" value="RAN GTPASE-ACTIVATING PROTEIN 1"/>
    <property type="match status" value="1"/>
</dbReference>
<dbReference type="PANTHER" id="PTHR46761:SF2">
    <property type="entry name" value="RAN GTPASE-ACTIVATING PROTEIN 1"/>
    <property type="match status" value="1"/>
</dbReference>
<sequence>MASGPWSLTAEQRAETVSRIRANMASMAFFRNTPMSEETLTEESRKLEAKAYAAAQVSGTVTTGHRPHEETLQGYISKLSQLVLETVARAGEGAAAPAAPSSAAPAASHSLDLTGQREFLTAETARDALAPLLSGSAPISHVKLSTKSFGAEAAEVAAEAILRVAGTLTHADLADVIAGRPEEEALAALRTMAAALAEARLVELDLSDNALGEKGLRAAAAAFAGQPALERLAFRNVGCSVHACAALDELLAEPAALRALSLYNNMSGDEGAAHVARLLARAPRLEEFSMVSSRVGPEGGAALLQALAPRAAELVALDVHDNPITEEAAPALVDLVSRAGGLRRLNLTDTGLGDAATAENELEDEGLRIVAGALGALPLLERLDVSGNQATREGIFAVVQGLAGAKNLAFLGIDENELSDRAIDLIKAGYLCGGSEALASRGQADVLGSLDNNMEVSDEEEDLDLDFQRLAIA</sequence>
<comment type="caution">
    <text evidence="6">The sequence shown here is derived from an EMBL/GenBank/DDBJ whole genome shotgun (WGS) entry which is preliminary data.</text>
</comment>
<dbReference type="Proteomes" id="UP001255856">
    <property type="component" value="Unassembled WGS sequence"/>
</dbReference>
<comment type="subcellular location">
    <subcellularLocation>
        <location evidence="2">Cytoplasm</location>
        <location evidence="2">Cytoskeleton</location>
        <location evidence="2">Cilium axoneme</location>
    </subcellularLocation>
    <subcellularLocation>
        <location evidence="1">Nucleus</location>
    </subcellularLocation>
</comment>
<dbReference type="InterPro" id="IPR001611">
    <property type="entry name" value="Leu-rich_rpt"/>
</dbReference>
<dbReference type="Pfam" id="PF13943">
    <property type="entry name" value="WPP"/>
    <property type="match status" value="1"/>
</dbReference>
<dbReference type="Pfam" id="PF13516">
    <property type="entry name" value="LRR_6"/>
    <property type="match status" value="1"/>
</dbReference>
<accession>A0AAD9IK32</accession>
<dbReference type="AlphaFoldDB" id="A0AAD9IK32"/>
<evidence type="ECO:0000259" key="5">
    <source>
        <dbReference type="Pfam" id="PF13943"/>
    </source>
</evidence>
<feature type="domain" description="WPP" evidence="5">
    <location>
        <begin position="6"/>
        <end position="90"/>
    </location>
</feature>
<dbReference type="EMBL" id="JASFZW010000002">
    <property type="protein sequence ID" value="KAK2079896.1"/>
    <property type="molecule type" value="Genomic_DNA"/>
</dbReference>
<dbReference type="InterPro" id="IPR045203">
    <property type="entry name" value="RanGAP1/2"/>
</dbReference>
<dbReference type="Gene3D" id="3.80.10.10">
    <property type="entry name" value="Ribonuclease Inhibitor"/>
    <property type="match status" value="2"/>
</dbReference>
<evidence type="ECO:0000256" key="4">
    <source>
        <dbReference type="ARBA" id="ARBA00023242"/>
    </source>
</evidence>
<evidence type="ECO:0000256" key="2">
    <source>
        <dbReference type="ARBA" id="ARBA00004430"/>
    </source>
</evidence>
<dbReference type="GO" id="GO:0005930">
    <property type="term" value="C:axoneme"/>
    <property type="evidence" value="ECO:0007669"/>
    <property type="project" value="UniProtKB-SubCell"/>
</dbReference>
<organism evidence="6 7">
    <name type="scientific">Prototheca wickerhamii</name>
    <dbReference type="NCBI Taxonomy" id="3111"/>
    <lineage>
        <taxon>Eukaryota</taxon>
        <taxon>Viridiplantae</taxon>
        <taxon>Chlorophyta</taxon>
        <taxon>core chlorophytes</taxon>
        <taxon>Trebouxiophyceae</taxon>
        <taxon>Chlorellales</taxon>
        <taxon>Chlorellaceae</taxon>
        <taxon>Prototheca</taxon>
    </lineage>
</organism>
<dbReference type="GO" id="GO:0005096">
    <property type="term" value="F:GTPase activator activity"/>
    <property type="evidence" value="ECO:0007669"/>
    <property type="project" value="InterPro"/>
</dbReference>
<dbReference type="SUPFAM" id="SSF52047">
    <property type="entry name" value="RNI-like"/>
    <property type="match status" value="1"/>
</dbReference>
<dbReference type="SMART" id="SM00368">
    <property type="entry name" value="LRR_RI"/>
    <property type="match status" value="7"/>
</dbReference>
<evidence type="ECO:0000313" key="7">
    <source>
        <dbReference type="Proteomes" id="UP001255856"/>
    </source>
</evidence>
<dbReference type="InterPro" id="IPR038214">
    <property type="entry name" value="WPP_sf"/>
</dbReference>
<keyword evidence="7" id="KW-1185">Reference proteome</keyword>
<evidence type="ECO:0000313" key="6">
    <source>
        <dbReference type="EMBL" id="KAK2079896.1"/>
    </source>
</evidence>
<keyword evidence="4" id="KW-0539">Nucleus</keyword>
<dbReference type="GO" id="GO:0005634">
    <property type="term" value="C:nucleus"/>
    <property type="evidence" value="ECO:0007669"/>
    <property type="project" value="UniProtKB-SubCell"/>
</dbReference>
<dbReference type="Gene3D" id="1.10.246.200">
    <property type="entry name" value="WPP domain"/>
    <property type="match status" value="1"/>
</dbReference>
<protein>
    <recommendedName>
        <fullName evidence="5">WPP domain-containing protein</fullName>
    </recommendedName>
</protein>
<dbReference type="InterPro" id="IPR032675">
    <property type="entry name" value="LRR_dom_sf"/>
</dbReference>
<proteinExistence type="predicted"/>
<evidence type="ECO:0000256" key="3">
    <source>
        <dbReference type="ARBA" id="ARBA00022490"/>
    </source>
</evidence>
<reference evidence="6" key="1">
    <citation type="submission" date="2021-01" db="EMBL/GenBank/DDBJ databases">
        <authorList>
            <person name="Eckstrom K.M.E."/>
        </authorList>
    </citation>
    <scope>NUCLEOTIDE SEQUENCE</scope>
    <source>
        <strain evidence="6">UVCC 0001</strain>
    </source>
</reference>
<evidence type="ECO:0000256" key="1">
    <source>
        <dbReference type="ARBA" id="ARBA00004123"/>
    </source>
</evidence>
<keyword evidence="3" id="KW-0963">Cytoplasm</keyword>
<gene>
    <name evidence="6" type="ORF">QBZ16_002291</name>
</gene>
<dbReference type="InterPro" id="IPR025265">
    <property type="entry name" value="WPP_dom"/>
</dbReference>